<dbReference type="GO" id="GO:0000287">
    <property type="term" value="F:magnesium ion binding"/>
    <property type="evidence" value="ECO:0007669"/>
    <property type="project" value="UniProtKB-UniRule"/>
</dbReference>
<dbReference type="UniPathway" id="UPA00035">
    <property type="reaction ID" value="UER00041"/>
</dbReference>
<dbReference type="NCBIfam" id="TIGR01245">
    <property type="entry name" value="trpD"/>
    <property type="match status" value="1"/>
</dbReference>
<feature type="binding site" evidence="5">
    <location>
        <begin position="86"/>
        <end position="87"/>
    </location>
    <ligand>
        <name>5-phospho-alpha-D-ribose 1-diphosphate</name>
        <dbReference type="ChEBI" id="CHEBI:58017"/>
    </ligand>
</feature>
<feature type="binding site" evidence="5">
    <location>
        <position position="227"/>
    </location>
    <ligand>
        <name>Mg(2+)</name>
        <dbReference type="ChEBI" id="CHEBI:18420"/>
        <label>2</label>
    </ligand>
</feature>
<evidence type="ECO:0000259" key="6">
    <source>
        <dbReference type="Pfam" id="PF00591"/>
    </source>
</evidence>
<keyword evidence="1 5" id="KW-0328">Glycosyltransferase</keyword>
<dbReference type="GO" id="GO:0005829">
    <property type="term" value="C:cytosol"/>
    <property type="evidence" value="ECO:0007669"/>
    <property type="project" value="TreeGrafter"/>
</dbReference>
<feature type="binding site" evidence="5">
    <location>
        <position position="228"/>
    </location>
    <ligand>
        <name>Mg(2+)</name>
        <dbReference type="ChEBI" id="CHEBI:18420"/>
        <label>1</label>
    </ligand>
</feature>
<evidence type="ECO:0000256" key="1">
    <source>
        <dbReference type="ARBA" id="ARBA00022676"/>
    </source>
</evidence>
<comment type="catalytic activity">
    <reaction evidence="5">
        <text>N-(5-phospho-beta-D-ribosyl)anthranilate + diphosphate = 5-phospho-alpha-D-ribose 1-diphosphate + anthranilate</text>
        <dbReference type="Rhea" id="RHEA:11768"/>
        <dbReference type="ChEBI" id="CHEBI:16567"/>
        <dbReference type="ChEBI" id="CHEBI:18277"/>
        <dbReference type="ChEBI" id="CHEBI:33019"/>
        <dbReference type="ChEBI" id="CHEBI:58017"/>
        <dbReference type="EC" id="2.4.2.18"/>
    </reaction>
</comment>
<dbReference type="InterPro" id="IPR000312">
    <property type="entry name" value="Glycosyl_Trfase_fam3"/>
</dbReference>
<feature type="binding site" evidence="5">
    <location>
        <position position="91"/>
    </location>
    <ligand>
        <name>5-phospho-alpha-D-ribose 1-diphosphate</name>
        <dbReference type="ChEBI" id="CHEBI:58017"/>
    </ligand>
</feature>
<feature type="binding site" evidence="5">
    <location>
        <position position="169"/>
    </location>
    <ligand>
        <name>anthranilate</name>
        <dbReference type="ChEBI" id="CHEBI:16567"/>
        <label>2</label>
    </ligand>
</feature>
<proteinExistence type="inferred from homology"/>
<keyword evidence="2 5" id="KW-0808">Transferase</keyword>
<dbReference type="AlphaFoldDB" id="A0A1H9PJ31"/>
<dbReference type="InterPro" id="IPR005940">
    <property type="entry name" value="Anthranilate_Pribosyl_Tfrase"/>
</dbReference>
<dbReference type="SUPFAM" id="SSF52418">
    <property type="entry name" value="Nucleoside phosphorylase/phosphoribosyltransferase catalytic domain"/>
    <property type="match status" value="1"/>
</dbReference>
<keyword evidence="4 5" id="KW-0057">Aromatic amino acid biosynthesis</keyword>
<dbReference type="GO" id="GO:0000162">
    <property type="term" value="P:L-tryptophan biosynthetic process"/>
    <property type="evidence" value="ECO:0007669"/>
    <property type="project" value="UniProtKB-UniRule"/>
</dbReference>
<dbReference type="Gene3D" id="1.20.970.10">
    <property type="entry name" value="Transferase, Pyrimidine Nucleoside Phosphorylase, Chain C"/>
    <property type="match status" value="1"/>
</dbReference>
<evidence type="ECO:0000256" key="5">
    <source>
        <dbReference type="HAMAP-Rule" id="MF_00211"/>
    </source>
</evidence>
<dbReference type="InterPro" id="IPR017459">
    <property type="entry name" value="Glycosyl_Trfase_fam3_N_dom"/>
</dbReference>
<evidence type="ECO:0000256" key="3">
    <source>
        <dbReference type="ARBA" id="ARBA00022822"/>
    </source>
</evidence>
<comment type="pathway">
    <text evidence="5">Amino-acid biosynthesis; L-tryptophan biosynthesis; L-tryptophan from chorismate: step 2/5.</text>
</comment>
<evidence type="ECO:0000313" key="9">
    <source>
        <dbReference type="Proteomes" id="UP000198815"/>
    </source>
</evidence>
<evidence type="ECO:0000256" key="4">
    <source>
        <dbReference type="ARBA" id="ARBA00023141"/>
    </source>
</evidence>
<comment type="subunit">
    <text evidence="5">Homodimer.</text>
</comment>
<feature type="binding site" evidence="5">
    <location>
        <position position="83"/>
    </location>
    <ligand>
        <name>5-phospho-alpha-D-ribose 1-diphosphate</name>
        <dbReference type="ChEBI" id="CHEBI:58017"/>
    </ligand>
</feature>
<feature type="binding site" evidence="5">
    <location>
        <position position="123"/>
    </location>
    <ligand>
        <name>5-phospho-alpha-D-ribose 1-diphosphate</name>
        <dbReference type="ChEBI" id="CHEBI:58017"/>
    </ligand>
</feature>
<dbReference type="STRING" id="64702.SAMN05443377_10157"/>
<dbReference type="Proteomes" id="UP000198815">
    <property type="component" value="Unassembled WGS sequence"/>
</dbReference>
<keyword evidence="5" id="KW-0460">Magnesium</keyword>
<comment type="similarity">
    <text evidence="5">Belongs to the anthranilate phosphoribosyltransferase family.</text>
</comment>
<evidence type="ECO:0000259" key="7">
    <source>
        <dbReference type="Pfam" id="PF02885"/>
    </source>
</evidence>
<dbReference type="Pfam" id="PF02885">
    <property type="entry name" value="Glycos_trans_3N"/>
    <property type="match status" value="1"/>
</dbReference>
<protein>
    <recommendedName>
        <fullName evidence="5">Anthranilate phosphoribosyltransferase</fullName>
        <ecNumber evidence="5">2.4.2.18</ecNumber>
    </recommendedName>
</protein>
<feature type="binding site" evidence="5">
    <location>
        <position position="95"/>
    </location>
    <ligand>
        <name>Mg(2+)</name>
        <dbReference type="ChEBI" id="CHEBI:18420"/>
        <label>1</label>
    </ligand>
</feature>
<keyword evidence="3 5" id="KW-0822">Tryptophan biosynthesis</keyword>
<dbReference type="InterPro" id="IPR036320">
    <property type="entry name" value="Glycosyl_Trfase_fam3_N_dom_sf"/>
</dbReference>
<dbReference type="SUPFAM" id="SSF47648">
    <property type="entry name" value="Nucleoside phosphorylase/phosphoribosyltransferase N-terminal domain"/>
    <property type="match status" value="1"/>
</dbReference>
<keyword evidence="5" id="KW-0028">Amino-acid biosynthesis</keyword>
<comment type="cofactor">
    <cofactor evidence="5">
        <name>Mg(2+)</name>
        <dbReference type="ChEBI" id="CHEBI:18420"/>
    </cofactor>
    <text evidence="5">Binds 2 magnesium ions per monomer.</text>
</comment>
<dbReference type="HAMAP" id="MF_00211">
    <property type="entry name" value="TrpD"/>
    <property type="match status" value="1"/>
</dbReference>
<dbReference type="RefSeq" id="WP_091966497.1">
    <property type="nucleotide sequence ID" value="NZ_FOGZ01000001.1"/>
</dbReference>
<dbReference type="Pfam" id="PF00591">
    <property type="entry name" value="Glycos_transf_3"/>
    <property type="match status" value="1"/>
</dbReference>
<dbReference type="EC" id="2.4.2.18" evidence="5"/>
<dbReference type="Gene3D" id="3.40.1030.10">
    <property type="entry name" value="Nucleoside phosphorylase/phosphoribosyltransferase catalytic domain"/>
    <property type="match status" value="1"/>
</dbReference>
<organism evidence="8 9">
    <name type="scientific">Propionibacterium cyclohexanicum</name>
    <dbReference type="NCBI Taxonomy" id="64702"/>
    <lineage>
        <taxon>Bacteria</taxon>
        <taxon>Bacillati</taxon>
        <taxon>Actinomycetota</taxon>
        <taxon>Actinomycetes</taxon>
        <taxon>Propionibacteriales</taxon>
        <taxon>Propionibacteriaceae</taxon>
        <taxon>Propionibacterium</taxon>
    </lineage>
</organism>
<name>A0A1H9PJ31_9ACTN</name>
<sequence>MSELTWPALLTALLQGHDLEATEAAWAMEQILSNNATPVQVAGFVVALRGKGETVGEVSSLAEVMRGKATTVDLPHDAVDVVGTGGDRANTVNISTMAAIVAAASGRPVVKHGNRAASSMCGTADCLEQLGVVIDLAPQLQPEVFRRAQISFLFAPLYHASLRFAAPARKELGIQTVFNFLGPLTNPARPIAQAIGVADLRMAGLIAGVLAGRGNRGMVFHGDDGLDELTTTSPSEIWLISQGEVHRTSLDPELLGLHPAEPAELVGGDPQHNAGVVRALFAGEQGPIHDIVALNAAAAMLAFDGPQPSVPIEEQLAPRLVEARATIAEGRASSFLDRWIDVTRELAQA</sequence>
<feature type="domain" description="Glycosyl transferase family 3" evidence="6">
    <location>
        <begin position="77"/>
        <end position="306"/>
    </location>
</feature>
<comment type="function">
    <text evidence="5">Catalyzes the transfer of the phosphoribosyl group of 5-phosphorylribose-1-pyrophosphate (PRPP) to anthranilate to yield N-(5'-phosphoribosyl)-anthranilate (PRA).</text>
</comment>
<feature type="binding site" evidence="5">
    <location>
        <position position="83"/>
    </location>
    <ligand>
        <name>anthranilate</name>
        <dbReference type="ChEBI" id="CHEBI:16567"/>
        <label>1</label>
    </ligand>
</feature>
<dbReference type="InterPro" id="IPR035902">
    <property type="entry name" value="Nuc_phospho_transferase"/>
</dbReference>
<comment type="caution">
    <text evidence="5">Lacks conserved residue(s) required for the propagation of feature annotation.</text>
</comment>
<gene>
    <name evidence="5" type="primary">trpD</name>
    <name evidence="8" type="ORF">SAMN05443377_10157</name>
</gene>
<evidence type="ECO:0000256" key="2">
    <source>
        <dbReference type="ARBA" id="ARBA00022679"/>
    </source>
</evidence>
<feature type="domain" description="Glycosyl transferase family 3 N-terminal" evidence="7">
    <location>
        <begin position="9"/>
        <end position="68"/>
    </location>
</feature>
<evidence type="ECO:0000313" key="8">
    <source>
        <dbReference type="EMBL" id="SER47849.1"/>
    </source>
</evidence>
<dbReference type="PANTHER" id="PTHR43285:SF2">
    <property type="entry name" value="ANTHRANILATE PHOSPHORIBOSYLTRANSFERASE"/>
    <property type="match status" value="1"/>
</dbReference>
<feature type="binding site" evidence="5">
    <location>
        <begin position="111"/>
        <end position="119"/>
    </location>
    <ligand>
        <name>5-phospho-alpha-D-ribose 1-diphosphate</name>
        <dbReference type="ChEBI" id="CHEBI:58017"/>
    </ligand>
</feature>
<dbReference type="OrthoDB" id="9806430at2"/>
<dbReference type="EMBL" id="FOGZ01000001">
    <property type="protein sequence ID" value="SER47849.1"/>
    <property type="molecule type" value="Genomic_DNA"/>
</dbReference>
<feature type="binding site" evidence="5">
    <location>
        <position position="228"/>
    </location>
    <ligand>
        <name>Mg(2+)</name>
        <dbReference type="ChEBI" id="CHEBI:18420"/>
        <label>2</label>
    </ligand>
</feature>
<keyword evidence="5" id="KW-0479">Metal-binding</keyword>
<feature type="binding site" evidence="5">
    <location>
        <position position="114"/>
    </location>
    <ligand>
        <name>anthranilate</name>
        <dbReference type="ChEBI" id="CHEBI:16567"/>
        <label>1</label>
    </ligand>
</feature>
<accession>A0A1H9PJ31</accession>
<dbReference type="GO" id="GO:0004048">
    <property type="term" value="F:anthranilate phosphoribosyltransferase activity"/>
    <property type="evidence" value="ECO:0007669"/>
    <property type="project" value="UniProtKB-UniRule"/>
</dbReference>
<feature type="binding site" evidence="5">
    <location>
        <begin position="93"/>
        <end position="96"/>
    </location>
    <ligand>
        <name>5-phospho-alpha-D-ribose 1-diphosphate</name>
        <dbReference type="ChEBI" id="CHEBI:58017"/>
    </ligand>
</feature>
<keyword evidence="9" id="KW-1185">Reference proteome</keyword>
<reference evidence="8 9" key="1">
    <citation type="submission" date="2016-10" db="EMBL/GenBank/DDBJ databases">
        <authorList>
            <person name="de Groot N.N."/>
        </authorList>
    </citation>
    <scope>NUCLEOTIDE SEQUENCE [LARGE SCALE GENOMIC DNA]</scope>
    <source>
        <strain evidence="8 9">DSM 16859</strain>
    </source>
</reference>
<dbReference type="PANTHER" id="PTHR43285">
    <property type="entry name" value="ANTHRANILATE PHOSPHORIBOSYLTRANSFERASE"/>
    <property type="match status" value="1"/>
</dbReference>